<keyword evidence="2" id="KW-0238">DNA-binding</keyword>
<dbReference type="PANTHER" id="PTHR43280:SF31">
    <property type="entry name" value="TRANSCRIPTIONAL REGULATORY PROTEIN"/>
    <property type="match status" value="1"/>
</dbReference>
<dbReference type="SMART" id="SM00342">
    <property type="entry name" value="HTH_ARAC"/>
    <property type="match status" value="1"/>
</dbReference>
<sequence length="188" mass="21037">MTVQREQLSLPERTLDKAFKQLFASPGAGEILMQLIDSSVSNGAASKESSELLGHAAIDLLAGLVYEKAAPYAHDEALRIAVHSYIRENLASFNLSVEHIARAHRLGVRTLHRRLFQHEEIGVAELIRTLRLEAVYRDLRDPRLQNLTILTIGMNHGIQSQAHLTRLFRAKYGVTPAVFRRDHANSVA</sequence>
<dbReference type="GO" id="GO:0043565">
    <property type="term" value="F:sequence-specific DNA binding"/>
    <property type="evidence" value="ECO:0007669"/>
    <property type="project" value="InterPro"/>
</dbReference>
<keyword evidence="6" id="KW-1185">Reference proteome</keyword>
<dbReference type="InterPro" id="IPR018060">
    <property type="entry name" value="HTH_AraC"/>
</dbReference>
<dbReference type="Gene3D" id="1.10.10.60">
    <property type="entry name" value="Homeodomain-like"/>
    <property type="match status" value="1"/>
</dbReference>
<dbReference type="SUPFAM" id="SSF46689">
    <property type="entry name" value="Homeodomain-like"/>
    <property type="match status" value="1"/>
</dbReference>
<feature type="domain" description="HTH araC/xylS-type" evidence="4">
    <location>
        <begin position="80"/>
        <end position="182"/>
    </location>
</feature>
<evidence type="ECO:0000256" key="1">
    <source>
        <dbReference type="ARBA" id="ARBA00023015"/>
    </source>
</evidence>
<protein>
    <submittedName>
        <fullName evidence="5">AraC family transcriptional regulator</fullName>
    </submittedName>
</protein>
<evidence type="ECO:0000256" key="2">
    <source>
        <dbReference type="ARBA" id="ARBA00023125"/>
    </source>
</evidence>
<proteinExistence type="predicted"/>
<evidence type="ECO:0000313" key="6">
    <source>
        <dbReference type="Proteomes" id="UP000076929"/>
    </source>
</evidence>
<evidence type="ECO:0000256" key="3">
    <source>
        <dbReference type="ARBA" id="ARBA00023163"/>
    </source>
</evidence>
<evidence type="ECO:0000259" key="4">
    <source>
        <dbReference type="PROSITE" id="PS01124"/>
    </source>
</evidence>
<dbReference type="InterPro" id="IPR009057">
    <property type="entry name" value="Homeodomain-like_sf"/>
</dbReference>
<accession>A0A172QXE8</accession>
<gene>
    <name evidence="5" type="ORF">ccrud_11050</name>
</gene>
<name>A0A172QXE8_9CORY</name>
<organism evidence="5 6">
    <name type="scientific">Corynebacterium crudilactis</name>
    <dbReference type="NCBI Taxonomy" id="1652495"/>
    <lineage>
        <taxon>Bacteria</taxon>
        <taxon>Bacillati</taxon>
        <taxon>Actinomycetota</taxon>
        <taxon>Actinomycetes</taxon>
        <taxon>Mycobacteriales</taxon>
        <taxon>Corynebacteriaceae</taxon>
        <taxon>Corynebacterium</taxon>
    </lineage>
</organism>
<keyword evidence="3" id="KW-0804">Transcription</keyword>
<dbReference type="GO" id="GO:0003700">
    <property type="term" value="F:DNA-binding transcription factor activity"/>
    <property type="evidence" value="ECO:0007669"/>
    <property type="project" value="InterPro"/>
</dbReference>
<dbReference type="KEGG" id="ccjz:ccrud_11050"/>
<dbReference type="Proteomes" id="UP000076929">
    <property type="component" value="Chromosome"/>
</dbReference>
<dbReference type="PANTHER" id="PTHR43280">
    <property type="entry name" value="ARAC-FAMILY TRANSCRIPTIONAL REGULATOR"/>
    <property type="match status" value="1"/>
</dbReference>
<evidence type="ECO:0000313" key="5">
    <source>
        <dbReference type="EMBL" id="ANE05389.1"/>
    </source>
</evidence>
<dbReference type="EMBL" id="CP015622">
    <property type="protein sequence ID" value="ANE05389.1"/>
    <property type="molecule type" value="Genomic_DNA"/>
</dbReference>
<dbReference type="PROSITE" id="PS01124">
    <property type="entry name" value="HTH_ARAC_FAMILY_2"/>
    <property type="match status" value="1"/>
</dbReference>
<keyword evidence="1" id="KW-0805">Transcription regulation</keyword>
<dbReference type="AlphaFoldDB" id="A0A172QXE8"/>
<reference evidence="5 6" key="1">
    <citation type="submission" date="2016-05" db="EMBL/GenBank/DDBJ databases">
        <title>Complete genome sequence of Corynebacterium crudilactis, a new Corynebacterium species isolated from raw cow's milk.</title>
        <authorList>
            <person name="Christian R."/>
            <person name="Zimmermann J."/>
            <person name="Lipski A."/>
            <person name="Kalinowski J."/>
        </authorList>
    </citation>
    <scope>NUCLEOTIDE SEQUENCE [LARGE SCALE GENOMIC DNA]</scope>
    <source>
        <strain evidence="5 6">JZ16</strain>
    </source>
</reference>
<dbReference type="Pfam" id="PF12833">
    <property type="entry name" value="HTH_18"/>
    <property type="match status" value="1"/>
</dbReference>
<dbReference type="STRING" id="1652495.ccrud_11050"/>